<sequence>MQFIILGAIIVLVLAIILLLKTVNKNKVANAAKSGKTDLCSSMDCVRCSAYETLLKSVQIKLNAFLIQSPSEAENIERLCTSVSSRFREKVTREWKLSGSTQQPHVLYLQGLTAKPWHSDMYMSEQNILRKNFAEILSEFQRVEEFDCGWTTNRVPTGSWHVFHLINQGKVVEDNSSRCPQTLRILRSLESIMTENVFGNVFFSVLDPGTSIEEHCGPTNIRLRIHLGLQVPYGCVQLTVNYIPTEWVEGETLVFDDSFIHSVKHTGSLDLTCTRAVLIADLWHPQVTLAERSTINYMFSSRQNSGSIATTDNS</sequence>
<name>A0ABM1F687_PRICU</name>
<accession>A0ABM1F687</accession>
<feature type="signal peptide" evidence="4">
    <location>
        <begin position="1"/>
        <end position="15"/>
    </location>
</feature>
<protein>
    <submittedName>
        <fullName evidence="7">Aspartate beta-hydroxylase domain-containing protein 2-like isoform X1</fullName>
    </submittedName>
</protein>
<dbReference type="InterPro" id="IPR007803">
    <property type="entry name" value="Asp/Arg/Pro-Hydrxlase"/>
</dbReference>
<gene>
    <name evidence="7" type="primary">LOC106819894</name>
</gene>
<dbReference type="PANTHER" id="PTHR46332:SF5">
    <property type="entry name" value="ASPARTATE BETA-HYDROXYLASE DOMAIN CONTAINING 2"/>
    <property type="match status" value="1"/>
</dbReference>
<keyword evidence="6" id="KW-1185">Reference proteome</keyword>
<dbReference type="InterPro" id="IPR027443">
    <property type="entry name" value="IPNS-like_sf"/>
</dbReference>
<dbReference type="SUPFAM" id="SSF51197">
    <property type="entry name" value="Clavaminate synthase-like"/>
    <property type="match status" value="1"/>
</dbReference>
<evidence type="ECO:0000256" key="1">
    <source>
        <dbReference type="ARBA" id="ARBA00007730"/>
    </source>
</evidence>
<keyword evidence="2" id="KW-0223">Dioxygenase</keyword>
<feature type="chain" id="PRO_5045902092" evidence="4">
    <location>
        <begin position="16"/>
        <end position="314"/>
    </location>
</feature>
<evidence type="ECO:0000256" key="2">
    <source>
        <dbReference type="ARBA" id="ARBA00022964"/>
    </source>
</evidence>
<reference evidence="7" key="1">
    <citation type="submission" date="2025-08" db="UniProtKB">
        <authorList>
            <consortium name="RefSeq"/>
        </authorList>
    </citation>
    <scope>IDENTIFICATION</scope>
</reference>
<dbReference type="InterPro" id="IPR051821">
    <property type="entry name" value="Asp/Asn_beta-hydroxylase"/>
</dbReference>
<dbReference type="RefSeq" id="XP_014679958.1">
    <property type="nucleotide sequence ID" value="XM_014824472.1"/>
</dbReference>
<dbReference type="PANTHER" id="PTHR46332">
    <property type="entry name" value="ASPARTATE BETA-HYDROXYLASE DOMAIN-CONTAINING PROTEIN 2"/>
    <property type="match status" value="1"/>
</dbReference>
<evidence type="ECO:0000256" key="4">
    <source>
        <dbReference type="SAM" id="SignalP"/>
    </source>
</evidence>
<feature type="domain" description="Aspartyl/asparaginy/proline hydroxylase" evidence="5">
    <location>
        <begin position="131"/>
        <end position="285"/>
    </location>
</feature>
<dbReference type="GeneID" id="106819894"/>
<evidence type="ECO:0000313" key="7">
    <source>
        <dbReference type="RefSeq" id="XP_014679958.1"/>
    </source>
</evidence>
<evidence type="ECO:0000313" key="6">
    <source>
        <dbReference type="Proteomes" id="UP000695022"/>
    </source>
</evidence>
<organism evidence="6 7">
    <name type="scientific">Priapulus caudatus</name>
    <name type="common">Priapulid worm</name>
    <dbReference type="NCBI Taxonomy" id="37621"/>
    <lineage>
        <taxon>Eukaryota</taxon>
        <taxon>Metazoa</taxon>
        <taxon>Ecdysozoa</taxon>
        <taxon>Scalidophora</taxon>
        <taxon>Priapulida</taxon>
        <taxon>Priapulimorpha</taxon>
        <taxon>Priapulimorphida</taxon>
        <taxon>Priapulidae</taxon>
        <taxon>Priapulus</taxon>
    </lineage>
</organism>
<dbReference type="Proteomes" id="UP000695022">
    <property type="component" value="Unplaced"/>
</dbReference>
<evidence type="ECO:0000259" key="5">
    <source>
        <dbReference type="Pfam" id="PF05118"/>
    </source>
</evidence>
<dbReference type="Pfam" id="PF05118">
    <property type="entry name" value="Asp_Arg_Hydrox"/>
    <property type="match status" value="1"/>
</dbReference>
<evidence type="ECO:0000256" key="3">
    <source>
        <dbReference type="ARBA" id="ARBA00023002"/>
    </source>
</evidence>
<dbReference type="Gene3D" id="2.60.120.330">
    <property type="entry name" value="B-lactam Antibiotic, Isopenicillin N Synthase, Chain"/>
    <property type="match status" value="1"/>
</dbReference>
<keyword evidence="4" id="KW-0732">Signal</keyword>
<proteinExistence type="inferred from homology"/>
<keyword evidence="3" id="KW-0560">Oxidoreductase</keyword>
<comment type="similarity">
    <text evidence="1">Belongs to the aspartyl/asparaginyl beta-hydroxylase family.</text>
</comment>